<proteinExistence type="predicted"/>
<keyword evidence="2" id="KW-1185">Reference proteome</keyword>
<accession>A0A5D9CD67</accession>
<dbReference type="Proteomes" id="UP000322077">
    <property type="component" value="Unassembled WGS sequence"/>
</dbReference>
<comment type="caution">
    <text evidence="1">The sequence shown here is derived from an EMBL/GenBank/DDBJ whole genome shotgun (WGS) entry which is preliminary data.</text>
</comment>
<evidence type="ECO:0000313" key="1">
    <source>
        <dbReference type="EMBL" id="TZG29277.1"/>
    </source>
</evidence>
<dbReference type="RefSeq" id="WP_149520935.1">
    <property type="nucleotide sequence ID" value="NZ_VTOU01000001.1"/>
</dbReference>
<dbReference type="AlphaFoldDB" id="A0A5D9CD67"/>
<protein>
    <submittedName>
        <fullName evidence="1">Uncharacterized protein</fullName>
    </submittedName>
</protein>
<gene>
    <name evidence="1" type="ORF">FYJ91_03870</name>
</gene>
<name>A0A5D9CD67_9SPHN</name>
<dbReference type="EMBL" id="VTOU01000001">
    <property type="protein sequence ID" value="TZG29277.1"/>
    <property type="molecule type" value="Genomic_DNA"/>
</dbReference>
<evidence type="ECO:0000313" key="2">
    <source>
        <dbReference type="Proteomes" id="UP000322077"/>
    </source>
</evidence>
<reference evidence="1 2" key="1">
    <citation type="submission" date="2019-08" db="EMBL/GenBank/DDBJ databases">
        <authorList>
            <person name="Wang G."/>
            <person name="Xu Z."/>
        </authorList>
    </citation>
    <scope>NUCLEOTIDE SEQUENCE [LARGE SCALE GENOMIC DNA]</scope>
    <source>
        <strain evidence="1 2">ZX</strain>
    </source>
</reference>
<sequence>MATAADPLDLALLEKAVLIRKHVPDLMQKAAMIWPDLEVRERKQHERDLIEALEKLSASGEQLQTERRKSLIDDFKRLIAHVGDRTRPAD</sequence>
<organism evidence="1 2">
    <name type="scientific">Sphingomonas montanisoli</name>
    <dbReference type="NCBI Taxonomy" id="2606412"/>
    <lineage>
        <taxon>Bacteria</taxon>
        <taxon>Pseudomonadati</taxon>
        <taxon>Pseudomonadota</taxon>
        <taxon>Alphaproteobacteria</taxon>
        <taxon>Sphingomonadales</taxon>
        <taxon>Sphingomonadaceae</taxon>
        <taxon>Sphingomonas</taxon>
    </lineage>
</organism>